<dbReference type="AlphaFoldDB" id="A0A4E0QYG7"/>
<gene>
    <name evidence="6" type="ORF">D915_009804</name>
</gene>
<accession>A0A4E0QYG7</accession>
<protein>
    <recommendedName>
        <fullName evidence="3">Pre-rRNA-processing protein TSR2 homolog</fullName>
    </recommendedName>
</protein>
<evidence type="ECO:0000313" key="7">
    <source>
        <dbReference type="Proteomes" id="UP000230066"/>
    </source>
</evidence>
<dbReference type="GO" id="GO:0006364">
    <property type="term" value="P:rRNA processing"/>
    <property type="evidence" value="ECO:0007669"/>
    <property type="project" value="UniProtKB-KW"/>
</dbReference>
<feature type="region of interest" description="Disordered" evidence="5">
    <location>
        <begin position="128"/>
        <end position="152"/>
    </location>
</feature>
<dbReference type="PANTHER" id="PTHR21250">
    <property type="entry name" value="PRE-RRNA-PROCESSING PROTEIN TSR2 HOMOLOG"/>
    <property type="match status" value="1"/>
</dbReference>
<evidence type="ECO:0000256" key="3">
    <source>
        <dbReference type="ARBA" id="ARBA00017551"/>
    </source>
</evidence>
<evidence type="ECO:0000256" key="5">
    <source>
        <dbReference type="SAM" id="MobiDB-lite"/>
    </source>
</evidence>
<keyword evidence="7" id="KW-1185">Reference proteome</keyword>
<comment type="function">
    <text evidence="1">May be involved in 20S pre-rRNA processing.</text>
</comment>
<comment type="similarity">
    <text evidence="2">Belongs to the TSR2 family.</text>
</comment>
<evidence type="ECO:0000313" key="6">
    <source>
        <dbReference type="EMBL" id="THD19394.1"/>
    </source>
</evidence>
<evidence type="ECO:0000256" key="1">
    <source>
        <dbReference type="ARBA" id="ARBA00002210"/>
    </source>
</evidence>
<evidence type="ECO:0000256" key="2">
    <source>
        <dbReference type="ARBA" id="ARBA00006524"/>
    </source>
</evidence>
<keyword evidence="4" id="KW-0698">rRNA processing</keyword>
<dbReference type="Proteomes" id="UP000230066">
    <property type="component" value="Unassembled WGS sequence"/>
</dbReference>
<dbReference type="Pfam" id="PF10273">
    <property type="entry name" value="WGG"/>
    <property type="match status" value="1"/>
</dbReference>
<reference evidence="6" key="1">
    <citation type="submission" date="2019-03" db="EMBL/GenBank/DDBJ databases">
        <title>Improved annotation for the trematode Fasciola hepatica.</title>
        <authorList>
            <person name="Choi Y.-J."/>
            <person name="Martin J."/>
            <person name="Mitreva M."/>
        </authorList>
    </citation>
    <scope>NUCLEOTIDE SEQUENCE [LARGE SCALE GENOMIC DNA]</scope>
</reference>
<sequence length="152" mass="17100">MQESLRLYTAYASKVLHSWTILRICMNEGSGGPNTQQKINTLIEQMHTIARQLKDEVKLADFLEDYLDDELNMICEDDSIPEVAKLLMDGIFLVRNNQLPELRVKMDGLPAPCDLNQCQSQSNVIEFEGDLEGSESSEGNTDEGDDVEMDNA</sequence>
<dbReference type="EMBL" id="JXXN02006537">
    <property type="protein sequence ID" value="THD19394.1"/>
    <property type="molecule type" value="Genomic_DNA"/>
</dbReference>
<dbReference type="InterPro" id="IPR019398">
    <property type="entry name" value="Pre-rRNA_process_TSR2"/>
</dbReference>
<name>A0A4E0QYG7_FASHE</name>
<organism evidence="6 7">
    <name type="scientific">Fasciola hepatica</name>
    <name type="common">Liver fluke</name>
    <dbReference type="NCBI Taxonomy" id="6192"/>
    <lineage>
        <taxon>Eukaryota</taxon>
        <taxon>Metazoa</taxon>
        <taxon>Spiralia</taxon>
        <taxon>Lophotrochozoa</taxon>
        <taxon>Platyhelminthes</taxon>
        <taxon>Trematoda</taxon>
        <taxon>Digenea</taxon>
        <taxon>Plagiorchiida</taxon>
        <taxon>Echinostomata</taxon>
        <taxon>Echinostomatoidea</taxon>
        <taxon>Fasciolidae</taxon>
        <taxon>Fasciola</taxon>
    </lineage>
</organism>
<evidence type="ECO:0000256" key="4">
    <source>
        <dbReference type="ARBA" id="ARBA00022552"/>
    </source>
</evidence>
<comment type="caution">
    <text evidence="6">The sequence shown here is derived from an EMBL/GenBank/DDBJ whole genome shotgun (WGS) entry which is preliminary data.</text>
</comment>
<proteinExistence type="inferred from homology"/>